<dbReference type="InterPro" id="IPR007111">
    <property type="entry name" value="NACHT_NTPase"/>
</dbReference>
<dbReference type="Gene3D" id="3.40.50.300">
    <property type="entry name" value="P-loop containing nucleotide triphosphate hydrolases"/>
    <property type="match status" value="1"/>
</dbReference>
<protein>
    <recommendedName>
        <fullName evidence="2">NACHT domain-containing protein</fullName>
    </recommendedName>
</protein>
<dbReference type="AlphaFoldDB" id="A0A0F7U0S6"/>
<keyword evidence="4" id="KW-1185">Reference proteome</keyword>
<dbReference type="Proteomes" id="UP000042958">
    <property type="component" value="Unassembled WGS sequence"/>
</dbReference>
<name>A0A0F7U0S6_PENBI</name>
<feature type="domain" description="NACHT" evidence="2">
    <location>
        <begin position="264"/>
        <end position="412"/>
    </location>
</feature>
<sequence>MTTEPQDASRARTREILDQVVKATETQYKENPRKDGIRATAHRILNSALSFQDVINNAVKFDPTGYASSAWAIVSLGLTMAKNHADLRDALLDSSGYLADLLSRCAFIEDQFFRDSGPLRQNTQKDRSIIRAYVAILQYSAKVRRVQESGTGEKIVESITDGASTQLAQLKRSIEEEESLLHRWLLLDEHLHRKAEAEEILSQIDKLAVNIQKMHEAVAMLNLPFVEGALFDSFMDQNEDKCLRGTREELLQQVQDWGRSGDRGIFWLSGMAGTGKSTIARTVAQAFKEHGVLGASFFFKRGRGDRSSAAKLFPTVVKQLAIHIPQMISGVQKAIDDDPTIGGKSLEEQFKRLILQPLLAVNQGQAVSSAVVVIDALDECEPKEDLKTVLALLAKVVTATGTAIRFFLTSRPEQRIRFSFEQIGQTLYQSIPLHTVDDNVIKHDITLYLTNKISEIQQNPEYNLPPGWPGEAQIEI</sequence>
<proteinExistence type="predicted"/>
<evidence type="ECO:0000313" key="3">
    <source>
        <dbReference type="EMBL" id="CEJ62509.1"/>
    </source>
</evidence>
<evidence type="ECO:0000313" key="4">
    <source>
        <dbReference type="Proteomes" id="UP000042958"/>
    </source>
</evidence>
<organism evidence="3 4">
    <name type="scientific">Penicillium brasilianum</name>
    <dbReference type="NCBI Taxonomy" id="104259"/>
    <lineage>
        <taxon>Eukaryota</taxon>
        <taxon>Fungi</taxon>
        <taxon>Dikarya</taxon>
        <taxon>Ascomycota</taxon>
        <taxon>Pezizomycotina</taxon>
        <taxon>Eurotiomycetes</taxon>
        <taxon>Eurotiomycetidae</taxon>
        <taxon>Eurotiales</taxon>
        <taxon>Aspergillaceae</taxon>
        <taxon>Penicillium</taxon>
    </lineage>
</organism>
<dbReference type="OrthoDB" id="1577640at2759"/>
<dbReference type="STRING" id="104259.A0A0F7U0S6"/>
<dbReference type="PROSITE" id="PS50837">
    <property type="entry name" value="NACHT"/>
    <property type="match status" value="1"/>
</dbReference>
<accession>A0A0F7U0S6</accession>
<dbReference type="PANTHER" id="PTHR10039">
    <property type="entry name" value="AMELOGENIN"/>
    <property type="match status" value="1"/>
</dbReference>
<dbReference type="PANTHER" id="PTHR10039:SF14">
    <property type="entry name" value="NACHT DOMAIN-CONTAINING PROTEIN"/>
    <property type="match status" value="1"/>
</dbReference>
<reference evidence="4" key="1">
    <citation type="journal article" date="2015" name="Genome Announc.">
        <title>Draft genome sequence of the fungus Penicillium brasilianum MG11.</title>
        <authorList>
            <person name="Horn F."/>
            <person name="Linde J."/>
            <person name="Mattern D.J."/>
            <person name="Walther G."/>
            <person name="Guthke R."/>
            <person name="Brakhage A.A."/>
            <person name="Valiante V."/>
        </authorList>
    </citation>
    <scope>NUCLEOTIDE SEQUENCE [LARGE SCALE GENOMIC DNA]</scope>
    <source>
        <strain evidence="4">MG11</strain>
    </source>
</reference>
<gene>
    <name evidence="3" type="ORF">PMG11_11006</name>
</gene>
<dbReference type="EMBL" id="CDHK01000017">
    <property type="protein sequence ID" value="CEJ62509.1"/>
    <property type="molecule type" value="Genomic_DNA"/>
</dbReference>
<dbReference type="Pfam" id="PF24883">
    <property type="entry name" value="NPHP3_N"/>
    <property type="match status" value="1"/>
</dbReference>
<keyword evidence="1" id="KW-0677">Repeat</keyword>
<evidence type="ECO:0000259" key="2">
    <source>
        <dbReference type="PROSITE" id="PS50837"/>
    </source>
</evidence>
<dbReference type="SUPFAM" id="SSF52540">
    <property type="entry name" value="P-loop containing nucleoside triphosphate hydrolases"/>
    <property type="match status" value="1"/>
</dbReference>
<evidence type="ECO:0000256" key="1">
    <source>
        <dbReference type="ARBA" id="ARBA00022737"/>
    </source>
</evidence>
<dbReference type="InterPro" id="IPR056884">
    <property type="entry name" value="NPHP3-like_N"/>
</dbReference>
<dbReference type="InterPro" id="IPR027417">
    <property type="entry name" value="P-loop_NTPase"/>
</dbReference>